<feature type="non-terminal residue" evidence="2">
    <location>
        <position position="90"/>
    </location>
</feature>
<feature type="non-terminal residue" evidence="2">
    <location>
        <position position="1"/>
    </location>
</feature>
<feature type="region of interest" description="Disordered" evidence="1">
    <location>
        <begin position="1"/>
        <end position="90"/>
    </location>
</feature>
<feature type="compositionally biased region" description="Basic and acidic residues" evidence="1">
    <location>
        <begin position="1"/>
        <end position="25"/>
    </location>
</feature>
<protein>
    <submittedName>
        <fullName evidence="2">Uncharacterized protein</fullName>
    </submittedName>
</protein>
<organism evidence="2">
    <name type="scientific">Tetraselmis sp. GSL018</name>
    <dbReference type="NCBI Taxonomy" id="582737"/>
    <lineage>
        <taxon>Eukaryota</taxon>
        <taxon>Viridiplantae</taxon>
        <taxon>Chlorophyta</taxon>
        <taxon>core chlorophytes</taxon>
        <taxon>Chlorodendrophyceae</taxon>
        <taxon>Chlorodendrales</taxon>
        <taxon>Chlorodendraceae</taxon>
        <taxon>Tetraselmis</taxon>
    </lineage>
</organism>
<proteinExistence type="predicted"/>
<evidence type="ECO:0000313" key="2">
    <source>
        <dbReference type="EMBL" id="JAC61866.1"/>
    </source>
</evidence>
<gene>
    <name evidence="2" type="ORF">TSPGSL018_24945</name>
</gene>
<sequence length="90" mass="10158">REGRSEGERERERRAPGEDEGTKQKEHSRRACCITGSGRPKPKTLLKTLDPSQPALPGRAMPFQRGDAERGRAGRRVGRWALTRRSSTFE</sequence>
<evidence type="ECO:0000256" key="1">
    <source>
        <dbReference type="SAM" id="MobiDB-lite"/>
    </source>
</evidence>
<accession>A0A061QU44</accession>
<reference evidence="2" key="1">
    <citation type="submission" date="2014-05" db="EMBL/GenBank/DDBJ databases">
        <title>The transcriptome of the halophilic microalga Tetraselmis sp. GSL018 isolated from the Great Salt Lake, Utah.</title>
        <authorList>
            <person name="Jinkerson R.E."/>
            <person name="D'Adamo S."/>
            <person name="Posewitz M.C."/>
        </authorList>
    </citation>
    <scope>NUCLEOTIDE SEQUENCE</scope>
    <source>
        <strain evidence="2">GSL018</strain>
    </source>
</reference>
<name>A0A061QU44_9CHLO</name>
<dbReference type="AlphaFoldDB" id="A0A061QU44"/>
<dbReference type="EMBL" id="GBEZ01025191">
    <property type="protein sequence ID" value="JAC61866.1"/>
    <property type="molecule type" value="Transcribed_RNA"/>
</dbReference>